<evidence type="ECO:0000313" key="1">
    <source>
        <dbReference type="EMBL" id="SVC69132.1"/>
    </source>
</evidence>
<sequence>MSEILGSTGKTSPINPIRKKELDDNWKTVAAKAVTDDIFKKSLAKDPFKVLEAHGLKADPEIKVNYDETNKEYNMVVPTNASEEVQAEAKWWAWRLKIIKEFDQNLDRKVGTVTGFDEGCRPREII</sequence>
<dbReference type="SUPFAM" id="SSF56209">
    <property type="entry name" value="Nitrile hydratase alpha chain"/>
    <property type="match status" value="1"/>
</dbReference>
<accession>A0A382PB09</accession>
<dbReference type="InterPro" id="IPR036648">
    <property type="entry name" value="CN_Hdrase_a/SCN_Hdrase_g_sf"/>
</dbReference>
<name>A0A382PB09_9ZZZZ</name>
<dbReference type="EMBL" id="UINC01105301">
    <property type="protein sequence ID" value="SVC69132.1"/>
    <property type="molecule type" value="Genomic_DNA"/>
</dbReference>
<organism evidence="1">
    <name type="scientific">marine metagenome</name>
    <dbReference type="NCBI Taxonomy" id="408172"/>
    <lineage>
        <taxon>unclassified sequences</taxon>
        <taxon>metagenomes</taxon>
        <taxon>ecological metagenomes</taxon>
    </lineage>
</organism>
<dbReference type="AlphaFoldDB" id="A0A382PB09"/>
<dbReference type="GO" id="GO:0003824">
    <property type="term" value="F:catalytic activity"/>
    <property type="evidence" value="ECO:0007669"/>
    <property type="project" value="InterPro"/>
</dbReference>
<dbReference type="GO" id="GO:0046914">
    <property type="term" value="F:transition metal ion binding"/>
    <property type="evidence" value="ECO:0007669"/>
    <property type="project" value="InterPro"/>
</dbReference>
<reference evidence="1" key="1">
    <citation type="submission" date="2018-05" db="EMBL/GenBank/DDBJ databases">
        <authorList>
            <person name="Lanie J.A."/>
            <person name="Ng W.-L."/>
            <person name="Kazmierczak K.M."/>
            <person name="Andrzejewski T.M."/>
            <person name="Davidsen T.M."/>
            <person name="Wayne K.J."/>
            <person name="Tettelin H."/>
            <person name="Glass J.I."/>
            <person name="Rusch D."/>
            <person name="Podicherti R."/>
            <person name="Tsui H.-C.T."/>
            <person name="Winkler M.E."/>
        </authorList>
    </citation>
    <scope>NUCLEOTIDE SEQUENCE</scope>
</reference>
<proteinExistence type="predicted"/>
<dbReference type="Gene3D" id="3.90.330.10">
    <property type="entry name" value="Nitrile hydratase alpha /Thiocyanate hydrolase gamma"/>
    <property type="match status" value="1"/>
</dbReference>
<gene>
    <name evidence="1" type="ORF">METZ01_LOCUS321986</name>
</gene>
<protein>
    <recommendedName>
        <fullName evidence="2">Nitrile hydratase alpha /Thiocyanate hydrolase gamma domain-containing protein</fullName>
    </recommendedName>
</protein>
<evidence type="ECO:0008006" key="2">
    <source>
        <dbReference type="Google" id="ProtNLM"/>
    </source>
</evidence>